<dbReference type="PANTHER" id="PTHR46847">
    <property type="entry name" value="D-ALLOSE-BINDING PERIPLASMIC PROTEIN-RELATED"/>
    <property type="match status" value="1"/>
</dbReference>
<organism evidence="6">
    <name type="scientific">uncultured spirochete</name>
    <dbReference type="NCBI Taxonomy" id="156406"/>
    <lineage>
        <taxon>Bacteria</taxon>
        <taxon>Pseudomonadati</taxon>
        <taxon>Spirochaetota</taxon>
        <taxon>Spirochaetia</taxon>
        <taxon>Spirochaetales</taxon>
        <taxon>environmental samples</taxon>
    </lineage>
</organism>
<keyword evidence="6" id="KW-0762">Sugar transport</keyword>
<dbReference type="Gene3D" id="3.40.50.2300">
    <property type="match status" value="2"/>
</dbReference>
<proteinExistence type="inferred from homology"/>
<dbReference type="InterPro" id="IPR025997">
    <property type="entry name" value="SBP_2_dom"/>
</dbReference>
<keyword evidence="3 4" id="KW-0732">Signal</keyword>
<dbReference type="Pfam" id="PF13407">
    <property type="entry name" value="Peripla_BP_4"/>
    <property type="match status" value="1"/>
</dbReference>
<sequence>MSRKLLIVALAALMVLGGIVPATAQSSGKQYVYGYVTPGPDTWYKKDVDGFVYAAGLAGAKVIVLNSNYNPETEIANIDSLINQGVDGMCVFTFNQNGANIAAQKCAAAKIPLVVTDNVGLVLKSGYDVVAAIDFDWVGMGKDVAEYAAKQFPGQDIAVITGLSEHVPVQMFMSSFKPTVEKLGKNKIVAIRDGKYDPTVAANAAQDLVQSGTKFSLLFVFNDEMGAAVVRVLKAAGVLNNPIKVLTTNGAPYGIDSIKQGGISYSISTSPGWEGMVSFLALHANKTGKIKTLNQQLLLPNTAITPSNIDDKMQVVPWDIDPVWKNLTAKYFPQFNGMY</sequence>
<gene>
    <name evidence="6" type="ORF">SPIRO4BDMA_40930</name>
</gene>
<dbReference type="AlphaFoldDB" id="A0A3P3XPZ5"/>
<comment type="subcellular location">
    <subcellularLocation>
        <location evidence="1">Cell envelope</location>
    </subcellularLocation>
</comment>
<feature type="signal peptide" evidence="4">
    <location>
        <begin position="1"/>
        <end position="24"/>
    </location>
</feature>
<feature type="chain" id="PRO_5017924410" evidence="4">
    <location>
        <begin position="25"/>
        <end position="339"/>
    </location>
</feature>
<dbReference type="EMBL" id="FWDO01000004">
    <property type="protein sequence ID" value="SLM18358.1"/>
    <property type="molecule type" value="Genomic_DNA"/>
</dbReference>
<dbReference type="CDD" id="cd01536">
    <property type="entry name" value="PBP1_ABC_sugar_binding-like"/>
    <property type="match status" value="1"/>
</dbReference>
<evidence type="ECO:0000313" key="6">
    <source>
        <dbReference type="EMBL" id="SLM18358.1"/>
    </source>
</evidence>
<dbReference type="PANTHER" id="PTHR46847:SF1">
    <property type="entry name" value="D-ALLOSE-BINDING PERIPLASMIC PROTEIN-RELATED"/>
    <property type="match status" value="1"/>
</dbReference>
<dbReference type="InterPro" id="IPR028082">
    <property type="entry name" value="Peripla_BP_I"/>
</dbReference>
<evidence type="ECO:0000259" key="5">
    <source>
        <dbReference type="Pfam" id="PF13407"/>
    </source>
</evidence>
<evidence type="ECO:0000256" key="2">
    <source>
        <dbReference type="ARBA" id="ARBA00007639"/>
    </source>
</evidence>
<feature type="domain" description="Periplasmic binding protein" evidence="5">
    <location>
        <begin position="40"/>
        <end position="289"/>
    </location>
</feature>
<dbReference type="SUPFAM" id="SSF53822">
    <property type="entry name" value="Periplasmic binding protein-like I"/>
    <property type="match status" value="1"/>
</dbReference>
<protein>
    <submittedName>
        <fullName evidence="6">ABC-type sugar transport system, periplasmic component</fullName>
    </submittedName>
</protein>
<evidence type="ECO:0000256" key="3">
    <source>
        <dbReference type="ARBA" id="ARBA00022729"/>
    </source>
</evidence>
<evidence type="ECO:0000256" key="4">
    <source>
        <dbReference type="SAM" id="SignalP"/>
    </source>
</evidence>
<dbReference type="GO" id="GO:0030313">
    <property type="term" value="C:cell envelope"/>
    <property type="evidence" value="ECO:0007669"/>
    <property type="project" value="UniProtKB-SubCell"/>
</dbReference>
<dbReference type="GO" id="GO:0030246">
    <property type="term" value="F:carbohydrate binding"/>
    <property type="evidence" value="ECO:0007669"/>
    <property type="project" value="UniProtKB-ARBA"/>
</dbReference>
<comment type="similarity">
    <text evidence="2">Belongs to the bacterial solute-binding protein 2 family.</text>
</comment>
<name>A0A3P3XPZ5_9SPIR</name>
<accession>A0A3P3XPZ5</accession>
<keyword evidence="6" id="KW-0813">Transport</keyword>
<evidence type="ECO:0000256" key="1">
    <source>
        <dbReference type="ARBA" id="ARBA00004196"/>
    </source>
</evidence>
<reference evidence="6" key="1">
    <citation type="submission" date="2017-02" db="EMBL/GenBank/DDBJ databases">
        <authorList>
            <person name="Regsiter A."/>
            <person name="William W."/>
        </authorList>
    </citation>
    <scope>NUCLEOTIDE SEQUENCE</scope>
    <source>
        <strain evidence="6">BdmA 4</strain>
    </source>
</reference>